<proteinExistence type="predicted"/>
<keyword evidence="6" id="KW-1185">Reference proteome</keyword>
<dbReference type="AlphaFoldDB" id="A0A9P4XZX0"/>
<feature type="compositionally biased region" description="Polar residues" evidence="3">
    <location>
        <begin position="16"/>
        <end position="26"/>
    </location>
</feature>
<keyword evidence="1" id="KW-0677">Repeat</keyword>
<dbReference type="OrthoDB" id="6359816at2759"/>
<dbReference type="PROSITE" id="PS50097">
    <property type="entry name" value="BTB"/>
    <property type="match status" value="1"/>
</dbReference>
<evidence type="ECO:0000313" key="6">
    <source>
        <dbReference type="Proteomes" id="UP000803844"/>
    </source>
</evidence>
<evidence type="ECO:0000259" key="4">
    <source>
        <dbReference type="PROSITE" id="PS50097"/>
    </source>
</evidence>
<dbReference type="GeneID" id="63842921"/>
<dbReference type="Gene3D" id="3.30.710.10">
    <property type="entry name" value="Potassium Channel Kv1.1, Chain A"/>
    <property type="match status" value="1"/>
</dbReference>
<evidence type="ECO:0000256" key="3">
    <source>
        <dbReference type="SAM" id="MobiDB-lite"/>
    </source>
</evidence>
<feature type="domain" description="BTB" evidence="4">
    <location>
        <begin position="66"/>
        <end position="136"/>
    </location>
</feature>
<dbReference type="EMBL" id="MU032349">
    <property type="protein sequence ID" value="KAF3763840.1"/>
    <property type="molecule type" value="Genomic_DNA"/>
</dbReference>
<organism evidence="5 6">
    <name type="scientific">Cryphonectria parasitica (strain ATCC 38755 / EP155)</name>
    <dbReference type="NCBI Taxonomy" id="660469"/>
    <lineage>
        <taxon>Eukaryota</taxon>
        <taxon>Fungi</taxon>
        <taxon>Dikarya</taxon>
        <taxon>Ascomycota</taxon>
        <taxon>Pezizomycotina</taxon>
        <taxon>Sordariomycetes</taxon>
        <taxon>Sordariomycetidae</taxon>
        <taxon>Diaporthales</taxon>
        <taxon>Cryphonectriaceae</taxon>
        <taxon>Cryphonectria-Endothia species complex</taxon>
        <taxon>Cryphonectria</taxon>
    </lineage>
</organism>
<dbReference type="PANTHER" id="PTHR46231:SF1">
    <property type="entry name" value="ANKYRIN REPEAT AND BTB_POZ DOMAIN-CONTAINING PROTEIN 1"/>
    <property type="match status" value="1"/>
</dbReference>
<dbReference type="InterPro" id="IPR000210">
    <property type="entry name" value="BTB/POZ_dom"/>
</dbReference>
<feature type="region of interest" description="Disordered" evidence="3">
    <location>
        <begin position="365"/>
        <end position="386"/>
    </location>
</feature>
<reference evidence="5" key="1">
    <citation type="journal article" date="2020" name="Phytopathology">
        <title>Genome sequence of the chestnut blight fungus Cryphonectria parasitica EP155: A fundamental resource for an archetypical invasive plant pathogen.</title>
        <authorList>
            <person name="Crouch J.A."/>
            <person name="Dawe A."/>
            <person name="Aerts A."/>
            <person name="Barry K."/>
            <person name="Churchill A.C.L."/>
            <person name="Grimwood J."/>
            <person name="Hillman B."/>
            <person name="Milgroom M.G."/>
            <person name="Pangilinan J."/>
            <person name="Smith M."/>
            <person name="Salamov A."/>
            <person name="Schmutz J."/>
            <person name="Yadav J."/>
            <person name="Grigoriev I.V."/>
            <person name="Nuss D."/>
        </authorList>
    </citation>
    <scope>NUCLEOTIDE SEQUENCE</scope>
    <source>
        <strain evidence="5">EP155</strain>
    </source>
</reference>
<name>A0A9P4XZX0_CRYP1</name>
<feature type="region of interest" description="Disordered" evidence="3">
    <location>
        <begin position="1"/>
        <end position="39"/>
    </location>
</feature>
<gene>
    <name evidence="5" type="ORF">M406DRAFT_75073</name>
</gene>
<dbReference type="SUPFAM" id="SSF54695">
    <property type="entry name" value="POZ domain"/>
    <property type="match status" value="1"/>
</dbReference>
<protein>
    <recommendedName>
        <fullName evidence="4">BTB domain-containing protein</fullName>
    </recommendedName>
</protein>
<evidence type="ECO:0000256" key="2">
    <source>
        <dbReference type="ARBA" id="ARBA00023043"/>
    </source>
</evidence>
<sequence length="386" mass="43060">MSLRNKVLSRQEIKQQVHSSPPQTMTPRHPKRESQAPEAQQAIEIIDPKATFGNCDLELLKSGAHSDVRVCCGNREFPCHRAILAARSGFFKEKLEELKHNQDTKEHSAVPVLVVPTHTCVEVEMVLIFIYAGGLSSYLPSFFLPGFISLTFLPRPEIDPKSDDEPSFPVSCVRIYNLGHDFAVTGMADFATNELGNYLSAALKMICDYRLSHATLSNGRSEIQDRLRCNNFVTNFLSGIEAAADAHRRGTRDERLRPFQMLVDFFIAGKEVLLREPELELFLDGDVVPSFAKVVLLTERKGGAKSKWMKNLVAKPPSTLAGKKGLCWECGCGLKNLKETGGIAFVNPKSREVTYGQAQCARCSDKEKNMGDDGLPKWEVFDPRKD</sequence>
<evidence type="ECO:0000256" key="1">
    <source>
        <dbReference type="ARBA" id="ARBA00022737"/>
    </source>
</evidence>
<comment type="caution">
    <text evidence="5">The sequence shown here is derived from an EMBL/GenBank/DDBJ whole genome shotgun (WGS) entry which is preliminary data.</text>
</comment>
<dbReference type="InterPro" id="IPR044515">
    <property type="entry name" value="ABTB1"/>
</dbReference>
<dbReference type="Pfam" id="PF00651">
    <property type="entry name" value="BTB"/>
    <property type="match status" value="1"/>
</dbReference>
<keyword evidence="2" id="KW-0040">ANK repeat</keyword>
<accession>A0A9P4XZX0</accession>
<dbReference type="GO" id="GO:0000151">
    <property type="term" value="C:ubiquitin ligase complex"/>
    <property type="evidence" value="ECO:0007669"/>
    <property type="project" value="TreeGrafter"/>
</dbReference>
<dbReference type="Proteomes" id="UP000803844">
    <property type="component" value="Unassembled WGS sequence"/>
</dbReference>
<dbReference type="CDD" id="cd18186">
    <property type="entry name" value="BTB_POZ_ZBTB_KLHL-like"/>
    <property type="match status" value="1"/>
</dbReference>
<dbReference type="RefSeq" id="XP_040774801.1">
    <property type="nucleotide sequence ID" value="XM_040925792.1"/>
</dbReference>
<dbReference type="GO" id="GO:0005737">
    <property type="term" value="C:cytoplasm"/>
    <property type="evidence" value="ECO:0007669"/>
    <property type="project" value="TreeGrafter"/>
</dbReference>
<evidence type="ECO:0000313" key="5">
    <source>
        <dbReference type="EMBL" id="KAF3763840.1"/>
    </source>
</evidence>
<dbReference type="PANTHER" id="PTHR46231">
    <property type="entry name" value="ANKYRIN REPEAT AND BTB/POZ DOMAIN-CONTAINING PROTEIN 1"/>
    <property type="match status" value="1"/>
</dbReference>
<dbReference type="InterPro" id="IPR011333">
    <property type="entry name" value="SKP1/BTB/POZ_sf"/>
</dbReference>